<evidence type="ECO:0000256" key="1">
    <source>
        <dbReference type="ARBA" id="ARBA00009277"/>
    </source>
</evidence>
<dbReference type="InterPro" id="IPR055247">
    <property type="entry name" value="InsJ-like_HTH"/>
</dbReference>
<feature type="domain" description="Integrase catalytic" evidence="2">
    <location>
        <begin position="143"/>
        <end position="325"/>
    </location>
</feature>
<dbReference type="InterPro" id="IPR036388">
    <property type="entry name" value="WH-like_DNA-bd_sf"/>
</dbReference>
<dbReference type="PROSITE" id="PS50994">
    <property type="entry name" value="INTEGRASE"/>
    <property type="match status" value="1"/>
</dbReference>
<dbReference type="Proteomes" id="UP001315967">
    <property type="component" value="Chromosome"/>
</dbReference>
<dbReference type="InterPro" id="IPR054353">
    <property type="entry name" value="IstA-like_C"/>
</dbReference>
<organism evidence="3 4">
    <name type="scientific">Fundicoccus culcitae</name>
    <dbReference type="NCBI Taxonomy" id="2969821"/>
    <lineage>
        <taxon>Bacteria</taxon>
        <taxon>Bacillati</taxon>
        <taxon>Bacillota</taxon>
        <taxon>Bacilli</taxon>
        <taxon>Lactobacillales</taxon>
        <taxon>Aerococcaceae</taxon>
        <taxon>Fundicoccus</taxon>
    </lineage>
</organism>
<dbReference type="PANTHER" id="PTHR35004">
    <property type="entry name" value="TRANSPOSASE RV3428C-RELATED"/>
    <property type="match status" value="1"/>
</dbReference>
<dbReference type="InterPro" id="IPR036397">
    <property type="entry name" value="RNaseH_sf"/>
</dbReference>
<dbReference type="NCBIfam" id="NF033546">
    <property type="entry name" value="transpos_IS21"/>
    <property type="match status" value="1"/>
</dbReference>
<evidence type="ECO:0000313" key="4">
    <source>
        <dbReference type="Proteomes" id="UP001315967"/>
    </source>
</evidence>
<dbReference type="Pfam" id="PF13518">
    <property type="entry name" value="HTH_28"/>
    <property type="match status" value="1"/>
</dbReference>
<sequence length="489" mass="57514">MKEFEVISRYRQGESYRSIARELGIDRKTVKVICDRYNESMDVLERSRSEQEVEEATEQLVLTRSYDSSNRKTRTFTPEVEVRMKELYQQEGDKNKRLGAHKQALTATAVHEILSEEGHVIGYRTVAHYWRQMKQKTKEAFIRQEYPLGYRVEFDFGEVKLEIAGKVQTYYLAVFACPASQFYWAYLYPNQKQAVFQDAHVQFFEMVGGVYQEVVYDNMRNVVTRFIGHSEKELNQSLIQLSLYYGFEVNVTNCFSGHEKGTVEGRVKHIRRQCFSKTYQFSSTEAARTHLTQRLIQLNQTSQISEEKAHLMTYRPPFELAEMIQCRVTKYSIIQYETNAYSVPDYLVGQTVQLKIYPDYFVVYANHEEVCRHQKIEGSHQYQLDIYHYLKTLMRKPGALKHSLVLKHSPDLKALYDLHYKEKPREFLARLDQCRSLSRDQLIEGLSQNTTSNSSLPLFQEVEAMTEFIEADWQRLNILYGLERVTSEN</sequence>
<reference evidence="3 4" key="1">
    <citation type="submission" date="2022-08" db="EMBL/GenBank/DDBJ databases">
        <title>Aerococcaceae sp. nov isolated from spoiled eye mask.</title>
        <authorList>
            <person name="Zhou G."/>
            <person name="Xie X.-B."/>
            <person name="Shi Q.-S."/>
            <person name="Wang Y.-S."/>
            <person name="Wen X."/>
            <person name="Peng H."/>
            <person name="Yang X.-J."/>
            <person name="Tao H.-B."/>
            <person name="Huang X.-M."/>
        </authorList>
    </citation>
    <scope>NUCLEOTIDE SEQUENCE [LARGE SCALE GENOMIC DNA]</scope>
    <source>
        <strain evidence="4">DM20194951</strain>
    </source>
</reference>
<protein>
    <submittedName>
        <fullName evidence="3">IS21 family transposase</fullName>
    </submittedName>
</protein>
<gene>
    <name evidence="3" type="primary">istA</name>
    <name evidence="3" type="ORF">NRE15_10125</name>
</gene>
<dbReference type="Gene3D" id="3.30.420.10">
    <property type="entry name" value="Ribonuclease H-like superfamily/Ribonuclease H"/>
    <property type="match status" value="1"/>
</dbReference>
<keyword evidence="4" id="KW-1185">Reference proteome</keyword>
<evidence type="ECO:0000313" key="3">
    <source>
        <dbReference type="EMBL" id="UUX33258.1"/>
    </source>
</evidence>
<dbReference type="RefSeq" id="WP_313792760.1">
    <property type="nucleotide sequence ID" value="NZ_CP102453.1"/>
</dbReference>
<dbReference type="Gene3D" id="1.10.10.10">
    <property type="entry name" value="Winged helix-like DNA-binding domain superfamily/Winged helix DNA-binding domain"/>
    <property type="match status" value="1"/>
</dbReference>
<dbReference type="InterPro" id="IPR012337">
    <property type="entry name" value="RNaseH-like_sf"/>
</dbReference>
<dbReference type="SUPFAM" id="SSF53098">
    <property type="entry name" value="Ribonuclease H-like"/>
    <property type="match status" value="1"/>
</dbReference>
<dbReference type="Pfam" id="PF22483">
    <property type="entry name" value="Mu-transpos_C_2"/>
    <property type="match status" value="1"/>
</dbReference>
<comment type="similarity">
    <text evidence="1">Belongs to the transposase IS21/IS408/IS1162 family.</text>
</comment>
<proteinExistence type="inferred from homology"/>
<dbReference type="EMBL" id="CP102453">
    <property type="protein sequence ID" value="UUX33258.1"/>
    <property type="molecule type" value="Genomic_DNA"/>
</dbReference>
<accession>A0ABY5P491</accession>
<dbReference type="PANTHER" id="PTHR35004:SF7">
    <property type="entry name" value="INTEGRASE PROTEIN"/>
    <property type="match status" value="1"/>
</dbReference>
<dbReference type="InterPro" id="IPR001584">
    <property type="entry name" value="Integrase_cat-core"/>
</dbReference>
<name>A0ABY5P491_9LACT</name>
<evidence type="ECO:0000259" key="2">
    <source>
        <dbReference type="PROSITE" id="PS50994"/>
    </source>
</evidence>